<dbReference type="InterPro" id="IPR003439">
    <property type="entry name" value="ABC_transporter-like_ATP-bd"/>
</dbReference>
<name>A0ABW2Y4U7_9BIFI</name>
<dbReference type="Pfam" id="PF00005">
    <property type="entry name" value="ABC_tran"/>
    <property type="match status" value="1"/>
</dbReference>
<dbReference type="Gene3D" id="3.40.50.300">
    <property type="entry name" value="P-loop containing nucleotide triphosphate hydrolases"/>
    <property type="match status" value="1"/>
</dbReference>
<dbReference type="Proteomes" id="UP001597036">
    <property type="component" value="Unassembled WGS sequence"/>
</dbReference>
<dbReference type="InterPro" id="IPR017871">
    <property type="entry name" value="ABC_transporter-like_CS"/>
</dbReference>
<dbReference type="RefSeq" id="WP_377938190.1">
    <property type="nucleotide sequence ID" value="NZ_JBHTHQ010000012.1"/>
</dbReference>
<comment type="caution">
    <text evidence="4">The sequence shown here is derived from an EMBL/GenBank/DDBJ whole genome shotgun (WGS) entry which is preliminary data.</text>
</comment>
<reference evidence="5" key="1">
    <citation type="journal article" date="2019" name="Int. J. Syst. Evol. Microbiol.">
        <title>The Global Catalogue of Microorganisms (GCM) 10K type strain sequencing project: providing services to taxonomists for standard genome sequencing and annotation.</title>
        <authorList>
            <consortium name="The Broad Institute Genomics Platform"/>
            <consortium name="The Broad Institute Genome Sequencing Center for Infectious Disease"/>
            <person name="Wu L."/>
            <person name="Ma J."/>
        </authorList>
    </citation>
    <scope>NUCLEOTIDE SEQUENCE [LARGE SCALE GENOMIC DNA]</scope>
    <source>
        <strain evidence="5">CCM 8604</strain>
    </source>
</reference>
<feature type="domain" description="ABC transporter" evidence="3">
    <location>
        <begin position="3"/>
        <end position="221"/>
    </location>
</feature>
<dbReference type="SUPFAM" id="SSF52540">
    <property type="entry name" value="P-loop containing nucleoside triphosphate hydrolases"/>
    <property type="match status" value="1"/>
</dbReference>
<gene>
    <name evidence="4" type="ORF">ACFQY8_02280</name>
</gene>
<keyword evidence="1" id="KW-0547">Nucleotide-binding</keyword>
<dbReference type="EMBL" id="JBHTHQ010000012">
    <property type="protein sequence ID" value="MFD0704579.1"/>
    <property type="molecule type" value="Genomic_DNA"/>
</dbReference>
<dbReference type="PROSITE" id="PS00211">
    <property type="entry name" value="ABC_TRANSPORTER_1"/>
    <property type="match status" value="1"/>
</dbReference>
<proteinExistence type="predicted"/>
<keyword evidence="5" id="KW-1185">Reference proteome</keyword>
<dbReference type="PROSITE" id="PS50893">
    <property type="entry name" value="ABC_TRANSPORTER_2"/>
    <property type="match status" value="1"/>
</dbReference>
<dbReference type="PANTHER" id="PTHR24220">
    <property type="entry name" value="IMPORT ATP-BINDING PROTEIN"/>
    <property type="match status" value="1"/>
</dbReference>
<dbReference type="InterPro" id="IPR015854">
    <property type="entry name" value="ABC_transpr_LolD-like"/>
</dbReference>
<accession>A0ABW2Y4U7</accession>
<protein>
    <submittedName>
        <fullName evidence="4">ATP-binding cassette domain-containing protein</fullName>
    </submittedName>
</protein>
<dbReference type="InterPro" id="IPR027417">
    <property type="entry name" value="P-loop_NTPase"/>
</dbReference>
<dbReference type="SMART" id="SM00382">
    <property type="entry name" value="AAA"/>
    <property type="match status" value="1"/>
</dbReference>
<organism evidence="4 5">
    <name type="scientific">Alloscardovia venturai</name>
    <dbReference type="NCBI Taxonomy" id="1769421"/>
    <lineage>
        <taxon>Bacteria</taxon>
        <taxon>Bacillati</taxon>
        <taxon>Actinomycetota</taxon>
        <taxon>Actinomycetes</taxon>
        <taxon>Bifidobacteriales</taxon>
        <taxon>Bifidobacteriaceae</taxon>
        <taxon>Alloscardovia</taxon>
    </lineage>
</organism>
<dbReference type="InterPro" id="IPR003593">
    <property type="entry name" value="AAA+_ATPase"/>
</dbReference>
<evidence type="ECO:0000313" key="5">
    <source>
        <dbReference type="Proteomes" id="UP001597036"/>
    </source>
</evidence>
<evidence type="ECO:0000259" key="3">
    <source>
        <dbReference type="PROSITE" id="PS50893"/>
    </source>
</evidence>
<evidence type="ECO:0000256" key="2">
    <source>
        <dbReference type="ARBA" id="ARBA00022840"/>
    </source>
</evidence>
<keyword evidence="2 4" id="KW-0067">ATP-binding</keyword>
<sequence length="223" mass="25193">MKISIQNLDFSYENKNTHQERCIFAQVNAEFQSGDMYAITGVSGVGKTTLFKLLARQLQFHNGEIKFDSHSINDFSIQKLRQEIISQVYQDYSLIPYMTVRENLLLSVEIAELKVRHSDEERAKELLAELDIEDKYDTLVSDLSGGEQQRVSIARALMLNPQVLLADEPTGALDKENSLLVGEKLHQLAHNRGIIVIVATHDLAIADIADKKYRIEDYSIIGG</sequence>
<evidence type="ECO:0000313" key="4">
    <source>
        <dbReference type="EMBL" id="MFD0704579.1"/>
    </source>
</evidence>
<dbReference type="GO" id="GO:0005524">
    <property type="term" value="F:ATP binding"/>
    <property type="evidence" value="ECO:0007669"/>
    <property type="project" value="UniProtKB-KW"/>
</dbReference>
<evidence type="ECO:0000256" key="1">
    <source>
        <dbReference type="ARBA" id="ARBA00022741"/>
    </source>
</evidence>